<name>A0A2P2QNQ9_RHIMU</name>
<organism evidence="1">
    <name type="scientific">Rhizophora mucronata</name>
    <name type="common">Asiatic mangrove</name>
    <dbReference type="NCBI Taxonomy" id="61149"/>
    <lineage>
        <taxon>Eukaryota</taxon>
        <taxon>Viridiplantae</taxon>
        <taxon>Streptophyta</taxon>
        <taxon>Embryophyta</taxon>
        <taxon>Tracheophyta</taxon>
        <taxon>Spermatophyta</taxon>
        <taxon>Magnoliopsida</taxon>
        <taxon>eudicotyledons</taxon>
        <taxon>Gunneridae</taxon>
        <taxon>Pentapetalae</taxon>
        <taxon>rosids</taxon>
        <taxon>fabids</taxon>
        <taxon>Malpighiales</taxon>
        <taxon>Rhizophoraceae</taxon>
        <taxon>Rhizophora</taxon>
    </lineage>
</organism>
<accession>A0A2P2QNQ9</accession>
<proteinExistence type="predicted"/>
<reference evidence="1" key="1">
    <citation type="submission" date="2018-02" db="EMBL/GenBank/DDBJ databases">
        <title>Rhizophora mucronata_Transcriptome.</title>
        <authorList>
            <person name="Meera S.P."/>
            <person name="Sreeshan A."/>
            <person name="Augustine A."/>
        </authorList>
    </citation>
    <scope>NUCLEOTIDE SEQUENCE</scope>
    <source>
        <tissue evidence="1">Leaf</tissue>
    </source>
</reference>
<evidence type="ECO:0000313" key="1">
    <source>
        <dbReference type="EMBL" id="MBX68652.1"/>
    </source>
</evidence>
<protein>
    <submittedName>
        <fullName evidence="1">Uncharacterized protein</fullName>
    </submittedName>
</protein>
<dbReference type="EMBL" id="GGEC01088168">
    <property type="protein sequence ID" value="MBX68652.1"/>
    <property type="molecule type" value="Transcribed_RNA"/>
</dbReference>
<sequence length="49" mass="5738">MISTEILSSPYQLPLAKLFPGYTELLCMYAFYDLFCSLSVDHIFKYHKV</sequence>
<dbReference type="AlphaFoldDB" id="A0A2P2QNQ9"/>